<evidence type="ECO:0000256" key="3">
    <source>
        <dbReference type="ARBA" id="ARBA00022490"/>
    </source>
</evidence>
<dbReference type="GO" id="GO:0004526">
    <property type="term" value="F:ribonuclease P activity"/>
    <property type="evidence" value="ECO:0007669"/>
    <property type="project" value="UniProtKB-UniRule"/>
</dbReference>
<dbReference type="HAMAP" id="MF_00326">
    <property type="entry name" value="Ribosomal_eL8"/>
    <property type="match status" value="1"/>
</dbReference>
<keyword evidence="7 9" id="KW-0689">Ribosomal protein</keyword>
<evidence type="ECO:0000256" key="2">
    <source>
        <dbReference type="ARBA" id="ARBA00007337"/>
    </source>
</evidence>
<keyword evidence="8 9" id="KW-0687">Ribonucleoprotein</keyword>
<evidence type="ECO:0000256" key="9">
    <source>
        <dbReference type="HAMAP-Rule" id="MF_00326"/>
    </source>
</evidence>
<dbReference type="InterPro" id="IPR050257">
    <property type="entry name" value="eL8/uL1-like"/>
</dbReference>
<dbReference type="AlphaFoldDB" id="A0A7C3F239"/>
<feature type="compositionally biased region" description="Basic and acidic residues" evidence="10">
    <location>
        <begin position="135"/>
        <end position="160"/>
    </location>
</feature>
<dbReference type="GO" id="GO:1990904">
    <property type="term" value="C:ribonucleoprotein complex"/>
    <property type="evidence" value="ECO:0007669"/>
    <property type="project" value="UniProtKB-KW"/>
</dbReference>
<dbReference type="PANTHER" id="PTHR23105">
    <property type="entry name" value="RIBOSOMAL PROTEIN L7AE FAMILY MEMBER"/>
    <property type="match status" value="1"/>
</dbReference>
<dbReference type="GO" id="GO:0003735">
    <property type="term" value="F:structural constituent of ribosome"/>
    <property type="evidence" value="ECO:0007669"/>
    <property type="project" value="InterPro"/>
</dbReference>
<evidence type="ECO:0000256" key="7">
    <source>
        <dbReference type="ARBA" id="ARBA00022980"/>
    </source>
</evidence>
<dbReference type="GO" id="GO:0006412">
    <property type="term" value="P:translation"/>
    <property type="evidence" value="ECO:0007669"/>
    <property type="project" value="UniProtKB-UniRule"/>
</dbReference>
<feature type="domain" description="Ribosomal protein eL8/eL30/eS12/Gadd45" evidence="11">
    <location>
        <begin position="20"/>
        <end position="107"/>
    </location>
</feature>
<comment type="caution">
    <text evidence="12">The sequence shown here is derived from an EMBL/GenBank/DDBJ whole genome shotgun (WGS) entry which is preliminary data.</text>
</comment>
<dbReference type="InterPro" id="IPR022481">
    <property type="entry name" value="Ribosomal_eL8_arc"/>
</dbReference>
<dbReference type="GO" id="GO:0019843">
    <property type="term" value="F:rRNA binding"/>
    <property type="evidence" value="ECO:0007669"/>
    <property type="project" value="UniProtKB-KW"/>
</dbReference>
<comment type="subcellular location">
    <subcellularLocation>
        <location evidence="1 9">Cytoplasm</location>
    </subcellularLocation>
</comment>
<accession>A0A7C3F239</accession>
<comment type="function">
    <text evidence="9">Multifunctional RNA-binding protein that recognizes the K-turn motif in ribosomal RNA, the RNA component of RNase P, box H/ACA, box C/D and box C'/D' sRNAs.</text>
</comment>
<comment type="subunit">
    <text evidence="9">Part of the 50S ribosomal subunit. Probably part of the RNase P complex.</text>
</comment>
<reference evidence="12" key="1">
    <citation type="journal article" date="2020" name="mSystems">
        <title>Genome- and Community-Level Interaction Insights into Carbon Utilization and Element Cycling Functions of Hydrothermarchaeota in Hydrothermal Sediment.</title>
        <authorList>
            <person name="Zhou Z."/>
            <person name="Liu Y."/>
            <person name="Xu W."/>
            <person name="Pan J."/>
            <person name="Luo Z.H."/>
            <person name="Li M."/>
        </authorList>
    </citation>
    <scope>NUCLEOTIDE SEQUENCE [LARGE SCALE GENOMIC DNA]</scope>
    <source>
        <strain evidence="12">SpSt-468</strain>
    </source>
</reference>
<evidence type="ECO:0000259" key="11">
    <source>
        <dbReference type="Pfam" id="PF01248"/>
    </source>
</evidence>
<dbReference type="InterPro" id="IPR018492">
    <property type="entry name" value="Ribosomal_eL8/Nhp2"/>
</dbReference>
<dbReference type="Gene3D" id="3.30.1330.30">
    <property type="match status" value="1"/>
</dbReference>
<comment type="similarity">
    <text evidence="2 9">Belongs to the eukaryotic ribosomal protein eL8 family.</text>
</comment>
<dbReference type="PRINTS" id="PR00881">
    <property type="entry name" value="L7ARS6FAMILY"/>
</dbReference>
<dbReference type="SUPFAM" id="SSF55315">
    <property type="entry name" value="L30e-like"/>
    <property type="match status" value="1"/>
</dbReference>
<dbReference type="FunFam" id="3.30.1330.30:FF:000020">
    <property type="entry name" value="50S ribosomal protein L7Ae"/>
    <property type="match status" value="1"/>
</dbReference>
<dbReference type="GO" id="GO:0005737">
    <property type="term" value="C:cytoplasm"/>
    <property type="evidence" value="ECO:0007669"/>
    <property type="project" value="UniProtKB-SubCell"/>
</dbReference>
<proteinExistence type="inferred from homology"/>
<keyword evidence="4 9" id="KW-0819">tRNA processing</keyword>
<keyword evidence="6 9" id="KW-0694">RNA-binding</keyword>
<dbReference type="InterPro" id="IPR029064">
    <property type="entry name" value="Ribosomal_eL30-like_sf"/>
</dbReference>
<feature type="compositionally biased region" description="Basic residues" evidence="10">
    <location>
        <begin position="161"/>
        <end position="171"/>
    </location>
</feature>
<dbReference type="InterPro" id="IPR004038">
    <property type="entry name" value="Ribosomal_eL8/eL30/eS12/Gad45"/>
</dbReference>
<name>A0A7C3F239_9CREN</name>
<evidence type="ECO:0000256" key="5">
    <source>
        <dbReference type="ARBA" id="ARBA00022730"/>
    </source>
</evidence>
<dbReference type="EMBL" id="DSTX01000008">
    <property type="protein sequence ID" value="HFK20648.1"/>
    <property type="molecule type" value="Genomic_DNA"/>
</dbReference>
<dbReference type="Pfam" id="PF01248">
    <property type="entry name" value="Ribosomal_L7Ae"/>
    <property type="match status" value="1"/>
</dbReference>
<evidence type="ECO:0000256" key="8">
    <source>
        <dbReference type="ARBA" id="ARBA00023274"/>
    </source>
</evidence>
<protein>
    <recommendedName>
        <fullName evidence="9">Large ribosomal subunit protein eL8</fullName>
    </recommendedName>
</protein>
<gene>
    <name evidence="9" type="primary">rpl7ae</name>
    <name evidence="12" type="ORF">ENS19_05115</name>
</gene>
<dbReference type="GO" id="GO:0001682">
    <property type="term" value="P:tRNA 5'-leader removal"/>
    <property type="evidence" value="ECO:0007669"/>
    <property type="project" value="UniProtKB-UniRule"/>
</dbReference>
<evidence type="ECO:0000256" key="10">
    <source>
        <dbReference type="SAM" id="MobiDB-lite"/>
    </source>
</evidence>
<evidence type="ECO:0000256" key="1">
    <source>
        <dbReference type="ARBA" id="ARBA00004496"/>
    </source>
</evidence>
<evidence type="ECO:0000313" key="12">
    <source>
        <dbReference type="EMBL" id="HFK20648.1"/>
    </source>
</evidence>
<dbReference type="GO" id="GO:0005840">
    <property type="term" value="C:ribosome"/>
    <property type="evidence" value="ECO:0007669"/>
    <property type="project" value="UniProtKB-KW"/>
</dbReference>
<sequence length="180" mass="19472">MSKKPMFVRFDVTPEIMERAYETVKLAKDEGKLRKGANEATKAVERGIAKLLVIATDVDPPEIVAHLPLLAEEKKVSYVYVDSKNKLGEAAGIDVPSSAIAVVEPGKGKPLMEEVISKIAALRLKASPEAAPAKAPEKAAEAPKEEPKEATEQKAEEKPKEKPKRAPKKAKPKAEAEKGE</sequence>
<keyword evidence="3 9" id="KW-0963">Cytoplasm</keyword>
<dbReference type="NCBIfam" id="TIGR03677">
    <property type="entry name" value="eL8_ribo"/>
    <property type="match status" value="1"/>
</dbReference>
<evidence type="ECO:0000256" key="4">
    <source>
        <dbReference type="ARBA" id="ARBA00022694"/>
    </source>
</evidence>
<dbReference type="PRINTS" id="PR00884">
    <property type="entry name" value="RIBOSOMALHS6"/>
</dbReference>
<keyword evidence="5 9" id="KW-0699">rRNA-binding</keyword>
<evidence type="ECO:0000256" key="6">
    <source>
        <dbReference type="ARBA" id="ARBA00022884"/>
    </source>
</evidence>
<feature type="region of interest" description="Disordered" evidence="10">
    <location>
        <begin position="126"/>
        <end position="180"/>
    </location>
</feature>
<organism evidence="12">
    <name type="scientific">Candidatus Methanomethylicus mesodigestus</name>
    <dbReference type="NCBI Taxonomy" id="1867258"/>
    <lineage>
        <taxon>Archaea</taxon>
        <taxon>Thermoproteota</taxon>
        <taxon>Methanosuratincolia</taxon>
        <taxon>Candidatus Methanomethylicales</taxon>
        <taxon>Candidatus Methanomethylicaceae</taxon>
        <taxon>Candidatus Methanomethylicus</taxon>
    </lineage>
</organism>